<sequence length="60" mass="7069">MELLRSIMGMLSWEGIIMDQYGNWILGFNRRLGQCSIFNAELWGILDGLFLLQSRRYDKV</sequence>
<proteinExistence type="predicted"/>
<gene>
    <name evidence="2" type="ORF">Gogos_017627</name>
</gene>
<dbReference type="AlphaFoldDB" id="A0A7J9BBB2"/>
<feature type="domain" description="RNase H type-1" evidence="1">
    <location>
        <begin position="15"/>
        <end position="59"/>
    </location>
</feature>
<accession>A0A7J9BBB2</accession>
<name>A0A7J9BBB2_GOSGO</name>
<dbReference type="EMBL" id="JABEZY010000002">
    <property type="protein sequence ID" value="MBA0733637.1"/>
    <property type="molecule type" value="Genomic_DNA"/>
</dbReference>
<dbReference type="GO" id="GO:0003676">
    <property type="term" value="F:nucleic acid binding"/>
    <property type="evidence" value="ECO:0007669"/>
    <property type="project" value="InterPro"/>
</dbReference>
<organism evidence="2 3">
    <name type="scientific">Gossypium gossypioides</name>
    <name type="common">Mexican cotton</name>
    <name type="synonym">Selera gossypioides</name>
    <dbReference type="NCBI Taxonomy" id="34282"/>
    <lineage>
        <taxon>Eukaryota</taxon>
        <taxon>Viridiplantae</taxon>
        <taxon>Streptophyta</taxon>
        <taxon>Embryophyta</taxon>
        <taxon>Tracheophyta</taxon>
        <taxon>Spermatophyta</taxon>
        <taxon>Magnoliopsida</taxon>
        <taxon>eudicotyledons</taxon>
        <taxon>Gunneridae</taxon>
        <taxon>Pentapetalae</taxon>
        <taxon>rosids</taxon>
        <taxon>malvids</taxon>
        <taxon>Malvales</taxon>
        <taxon>Malvaceae</taxon>
        <taxon>Malvoideae</taxon>
        <taxon>Gossypium</taxon>
    </lineage>
</organism>
<dbReference type="Pfam" id="PF13456">
    <property type="entry name" value="RVT_3"/>
    <property type="match status" value="1"/>
</dbReference>
<evidence type="ECO:0000313" key="2">
    <source>
        <dbReference type="EMBL" id="MBA0733637.1"/>
    </source>
</evidence>
<dbReference type="InterPro" id="IPR002156">
    <property type="entry name" value="RNaseH_domain"/>
</dbReference>
<reference evidence="2 3" key="1">
    <citation type="journal article" date="2019" name="Genome Biol. Evol.">
        <title>Insights into the evolution of the New World diploid cottons (Gossypium, subgenus Houzingenia) based on genome sequencing.</title>
        <authorList>
            <person name="Grover C.E."/>
            <person name="Arick M.A. 2nd"/>
            <person name="Thrash A."/>
            <person name="Conover J.L."/>
            <person name="Sanders W.S."/>
            <person name="Peterson D.G."/>
            <person name="Frelichowski J.E."/>
            <person name="Scheffler J.A."/>
            <person name="Scheffler B.E."/>
            <person name="Wendel J.F."/>
        </authorList>
    </citation>
    <scope>NUCLEOTIDE SEQUENCE [LARGE SCALE GENOMIC DNA]</scope>
    <source>
        <strain evidence="2">5</strain>
        <tissue evidence="2">Leaf</tissue>
    </source>
</reference>
<dbReference type="GO" id="GO:0004523">
    <property type="term" value="F:RNA-DNA hybrid ribonuclease activity"/>
    <property type="evidence" value="ECO:0007669"/>
    <property type="project" value="InterPro"/>
</dbReference>
<dbReference type="OrthoDB" id="966267at2759"/>
<keyword evidence="3" id="KW-1185">Reference proteome</keyword>
<comment type="caution">
    <text evidence="2">The sequence shown here is derived from an EMBL/GenBank/DDBJ whole genome shotgun (WGS) entry which is preliminary data.</text>
</comment>
<evidence type="ECO:0000313" key="3">
    <source>
        <dbReference type="Proteomes" id="UP000593579"/>
    </source>
</evidence>
<protein>
    <recommendedName>
        <fullName evidence="1">RNase H type-1 domain-containing protein</fullName>
    </recommendedName>
</protein>
<dbReference type="Proteomes" id="UP000593579">
    <property type="component" value="Unassembled WGS sequence"/>
</dbReference>
<evidence type="ECO:0000259" key="1">
    <source>
        <dbReference type="Pfam" id="PF13456"/>
    </source>
</evidence>